<accession>A0A0P0RI37</accession>
<evidence type="ECO:0000313" key="2">
    <source>
        <dbReference type="Proteomes" id="UP000019146"/>
    </source>
</evidence>
<evidence type="ECO:0000313" key="1">
    <source>
        <dbReference type="EMBL" id="ALL68444.1"/>
    </source>
</evidence>
<dbReference type="Proteomes" id="UP000019146">
    <property type="component" value="Chromosome 2"/>
</dbReference>
<protein>
    <submittedName>
        <fullName evidence="1">Uncharacterized protein</fullName>
    </submittedName>
</protein>
<dbReference type="EMBL" id="CP012747">
    <property type="protein sequence ID" value="ALL68444.1"/>
    <property type="molecule type" value="Genomic_DNA"/>
</dbReference>
<proteinExistence type="predicted"/>
<gene>
    <name evidence="1" type="ORF">K788_0000503</name>
</gene>
<name>A0A0P0RI37_9BURK</name>
<reference evidence="1 2" key="1">
    <citation type="journal article" date="2014" name="Genome Announc.">
        <title>Draft Genome Sequence of the Haloacid-Degrading Burkholderia caribensis Strain MBA4.</title>
        <authorList>
            <person name="Pan Y."/>
            <person name="Kong K.F."/>
            <person name="Tsang J.S."/>
        </authorList>
    </citation>
    <scope>NUCLEOTIDE SEQUENCE [LARGE SCALE GENOMIC DNA]</scope>
    <source>
        <strain evidence="1 2">MBA4</strain>
    </source>
</reference>
<sequence>MDMKICAVFALMLAVGEIGWCLLVPPDPINLALARSYCAARVLK</sequence>
<dbReference type="AlphaFoldDB" id="A0A0P0RI37"/>
<organism evidence="1 2">
    <name type="scientific">Paraburkholderia caribensis MBA4</name>
    <dbReference type="NCBI Taxonomy" id="1323664"/>
    <lineage>
        <taxon>Bacteria</taxon>
        <taxon>Pseudomonadati</taxon>
        <taxon>Pseudomonadota</taxon>
        <taxon>Betaproteobacteria</taxon>
        <taxon>Burkholderiales</taxon>
        <taxon>Burkholderiaceae</taxon>
        <taxon>Paraburkholderia</taxon>
    </lineage>
</organism>
<dbReference type="KEGG" id="bcai:K788_0000503"/>